<gene>
    <name evidence="4" type="ORF">EJC50_01550</name>
</gene>
<dbReference type="SUPFAM" id="SSF56784">
    <property type="entry name" value="HAD-like"/>
    <property type="match status" value="1"/>
</dbReference>
<proteinExistence type="predicted"/>
<keyword evidence="2 4" id="KW-0378">Hydrolase</keyword>
<dbReference type="EMBL" id="CP034437">
    <property type="protein sequence ID" value="AZN38497.1"/>
    <property type="molecule type" value="Genomic_DNA"/>
</dbReference>
<accession>A0A3Q8X1R7</accession>
<evidence type="ECO:0000256" key="1">
    <source>
        <dbReference type="ARBA" id="ARBA00022723"/>
    </source>
</evidence>
<dbReference type="Gene3D" id="3.40.50.1000">
    <property type="entry name" value="HAD superfamily/HAD-like"/>
    <property type="match status" value="1"/>
</dbReference>
<organism evidence="4 5">
    <name type="scientific">Paenibacillus albus</name>
    <dbReference type="NCBI Taxonomy" id="2495582"/>
    <lineage>
        <taxon>Bacteria</taxon>
        <taxon>Bacillati</taxon>
        <taxon>Bacillota</taxon>
        <taxon>Bacilli</taxon>
        <taxon>Bacillales</taxon>
        <taxon>Paenibacillaceae</taxon>
        <taxon>Paenibacillus</taxon>
    </lineage>
</organism>
<evidence type="ECO:0000313" key="5">
    <source>
        <dbReference type="Proteomes" id="UP000272528"/>
    </source>
</evidence>
<dbReference type="InterPro" id="IPR051400">
    <property type="entry name" value="HAD-like_hydrolase"/>
</dbReference>
<dbReference type="Pfam" id="PF13419">
    <property type="entry name" value="HAD_2"/>
    <property type="match status" value="1"/>
</dbReference>
<reference evidence="5" key="1">
    <citation type="submission" date="2018-12" db="EMBL/GenBank/DDBJ databases">
        <title>Genome sequence of Peanibacillus sp.</title>
        <authorList>
            <person name="Subramani G."/>
            <person name="Srinivasan S."/>
            <person name="Kim M.K."/>
        </authorList>
    </citation>
    <scope>NUCLEOTIDE SEQUENCE [LARGE SCALE GENOMIC DNA]</scope>
    <source>
        <strain evidence="5">18JY67-1</strain>
    </source>
</reference>
<evidence type="ECO:0000256" key="3">
    <source>
        <dbReference type="ARBA" id="ARBA00022842"/>
    </source>
</evidence>
<dbReference type="Proteomes" id="UP000272528">
    <property type="component" value="Chromosome"/>
</dbReference>
<dbReference type="AlphaFoldDB" id="A0A3Q8X1R7"/>
<dbReference type="CDD" id="cd01427">
    <property type="entry name" value="HAD_like"/>
    <property type="match status" value="1"/>
</dbReference>
<dbReference type="InterPro" id="IPR041492">
    <property type="entry name" value="HAD_2"/>
</dbReference>
<dbReference type="KEGG" id="palb:EJC50_01550"/>
<keyword evidence="1" id="KW-0479">Metal-binding</keyword>
<dbReference type="SFLD" id="SFLDG01129">
    <property type="entry name" value="C1.5:_HAD__Beta-PGM__Phosphata"/>
    <property type="match status" value="1"/>
</dbReference>
<keyword evidence="3" id="KW-0460">Magnesium</keyword>
<dbReference type="PANTHER" id="PTHR46470">
    <property type="entry name" value="N-ACYLNEURAMINATE-9-PHOSPHATASE"/>
    <property type="match status" value="1"/>
</dbReference>
<dbReference type="GO" id="GO:0046872">
    <property type="term" value="F:metal ion binding"/>
    <property type="evidence" value="ECO:0007669"/>
    <property type="project" value="UniProtKB-KW"/>
</dbReference>
<evidence type="ECO:0000256" key="2">
    <source>
        <dbReference type="ARBA" id="ARBA00022801"/>
    </source>
</evidence>
<dbReference type="PANTHER" id="PTHR46470:SF2">
    <property type="entry name" value="GLYCERALDEHYDE 3-PHOSPHATE PHOSPHATASE"/>
    <property type="match status" value="1"/>
</dbReference>
<dbReference type="SFLD" id="SFLDS00003">
    <property type="entry name" value="Haloacid_Dehalogenase"/>
    <property type="match status" value="1"/>
</dbReference>
<dbReference type="RefSeq" id="WP_126011664.1">
    <property type="nucleotide sequence ID" value="NZ_CP034437.1"/>
</dbReference>
<dbReference type="Gene3D" id="1.10.150.520">
    <property type="match status" value="1"/>
</dbReference>
<sequence length="223" mass="25971">MIYVFDLDDTLYKEINYVYSGFQAVADNLEREYGWSSETSFQFMKQVMEQKGRGAVFDELLIKHNMYSKKLVRSCLAVYRRHYPVLQLSEDAENCLKRLQSEQAVVYIVTDGHKEVQSMKLKSLGLFSRVRKCYITHRYGISRAKPSPYCLLAIARREQTDPANIVYIGDNPVKDFVGIRPLGFRTIRIRQGAHQHVQLTPEYEAEIDIFSLNELKSIAWLRS</sequence>
<evidence type="ECO:0000313" key="4">
    <source>
        <dbReference type="EMBL" id="AZN38497.1"/>
    </source>
</evidence>
<dbReference type="InterPro" id="IPR023214">
    <property type="entry name" value="HAD_sf"/>
</dbReference>
<dbReference type="OrthoDB" id="9809962at2"/>
<dbReference type="InterPro" id="IPR036412">
    <property type="entry name" value="HAD-like_sf"/>
</dbReference>
<keyword evidence="5" id="KW-1185">Reference proteome</keyword>
<dbReference type="GO" id="GO:0016791">
    <property type="term" value="F:phosphatase activity"/>
    <property type="evidence" value="ECO:0007669"/>
    <property type="project" value="TreeGrafter"/>
</dbReference>
<protein>
    <submittedName>
        <fullName evidence="4">HAD family hydrolase</fullName>
    </submittedName>
</protein>
<name>A0A3Q8X1R7_9BACL</name>